<organism evidence="2 3">
    <name type="scientific">Sclerotinia nivalis</name>
    <dbReference type="NCBI Taxonomy" id="352851"/>
    <lineage>
        <taxon>Eukaryota</taxon>
        <taxon>Fungi</taxon>
        <taxon>Dikarya</taxon>
        <taxon>Ascomycota</taxon>
        <taxon>Pezizomycotina</taxon>
        <taxon>Leotiomycetes</taxon>
        <taxon>Helotiales</taxon>
        <taxon>Sclerotiniaceae</taxon>
        <taxon>Sclerotinia</taxon>
    </lineage>
</organism>
<feature type="region of interest" description="Disordered" evidence="1">
    <location>
        <begin position="1"/>
        <end position="24"/>
    </location>
</feature>
<sequence>MTTPTEEDLVSPENKSVPVVTDQKQDIERVQPVADLTDEASQRLEKLKEEYGLVNIGVHLLIMTNFRA</sequence>
<dbReference type="AlphaFoldDB" id="A0A9X0ANC3"/>
<reference evidence="2" key="1">
    <citation type="submission" date="2022-11" db="EMBL/GenBank/DDBJ databases">
        <title>Genome Resource of Sclerotinia nivalis Strain SnTB1, a Plant Pathogen Isolated from American Ginseng.</title>
        <authorList>
            <person name="Fan S."/>
        </authorList>
    </citation>
    <scope>NUCLEOTIDE SEQUENCE</scope>
    <source>
        <strain evidence="2">SnTB1</strain>
    </source>
</reference>
<accession>A0A9X0ANC3</accession>
<gene>
    <name evidence="2" type="ORF">OCU04_006506</name>
</gene>
<evidence type="ECO:0000313" key="3">
    <source>
        <dbReference type="Proteomes" id="UP001152300"/>
    </source>
</evidence>
<protein>
    <submittedName>
        <fullName evidence="2">Uncharacterized protein</fullName>
    </submittedName>
</protein>
<proteinExistence type="predicted"/>
<evidence type="ECO:0000256" key="1">
    <source>
        <dbReference type="SAM" id="MobiDB-lite"/>
    </source>
</evidence>
<evidence type="ECO:0000313" key="2">
    <source>
        <dbReference type="EMBL" id="KAJ8064153.1"/>
    </source>
</evidence>
<dbReference type="Proteomes" id="UP001152300">
    <property type="component" value="Unassembled WGS sequence"/>
</dbReference>
<dbReference type="EMBL" id="JAPEIS010000007">
    <property type="protein sequence ID" value="KAJ8064153.1"/>
    <property type="molecule type" value="Genomic_DNA"/>
</dbReference>
<dbReference type="OrthoDB" id="6770063at2759"/>
<name>A0A9X0ANC3_9HELO</name>
<comment type="caution">
    <text evidence="2">The sequence shown here is derived from an EMBL/GenBank/DDBJ whole genome shotgun (WGS) entry which is preliminary data.</text>
</comment>
<keyword evidence="3" id="KW-1185">Reference proteome</keyword>
<feature type="compositionally biased region" description="Acidic residues" evidence="1">
    <location>
        <begin position="1"/>
        <end position="10"/>
    </location>
</feature>